<dbReference type="AlphaFoldDB" id="A0A9X2MMB0"/>
<evidence type="ECO:0000313" key="2">
    <source>
        <dbReference type="EMBL" id="MCR2045670.1"/>
    </source>
</evidence>
<comment type="caution">
    <text evidence="2">The sequence shown here is derived from an EMBL/GenBank/DDBJ whole genome shotgun (WGS) entry which is preliminary data.</text>
</comment>
<feature type="signal peptide" evidence="1">
    <location>
        <begin position="1"/>
        <end position="27"/>
    </location>
</feature>
<proteinExistence type="predicted"/>
<organism evidence="2 3">
    <name type="scientific">Anaerosalibacter massiliensis</name>
    <dbReference type="NCBI Taxonomy" id="1347392"/>
    <lineage>
        <taxon>Bacteria</taxon>
        <taxon>Bacillati</taxon>
        <taxon>Bacillota</taxon>
        <taxon>Tissierellia</taxon>
        <taxon>Tissierellales</taxon>
        <taxon>Sporanaerobacteraceae</taxon>
        <taxon>Anaerosalibacter</taxon>
    </lineage>
</organism>
<feature type="chain" id="PRO_5040795083" evidence="1">
    <location>
        <begin position="28"/>
        <end position="216"/>
    </location>
</feature>
<dbReference type="RefSeq" id="WP_257490798.1">
    <property type="nucleotide sequence ID" value="NZ_JANJZL010000032.1"/>
</dbReference>
<accession>A0A9X2MMB0</accession>
<sequence>MKKVNSIVAFTLVVFFTLMLIPNQSFATQLNNINNNPEAIVTVINNETGEKNITKIKPTVKKNNLTNIMSNDSKSFSTNYEIYVPIEDSTSKITPALSEGKNKTSGGVTARLSVDYDVSANNQKVRLNRIYGGWTPSKPMYVVSNRSVGAHTGLAKGGKKISFKPTSNSFNRYTGWGYNYRIFGDAAPRAWSSAKIRVSGMSGTSHTIKIEFTYSD</sequence>
<dbReference type="Proteomes" id="UP001142078">
    <property type="component" value="Unassembled WGS sequence"/>
</dbReference>
<protein>
    <submittedName>
        <fullName evidence="2">Uncharacterized protein</fullName>
    </submittedName>
</protein>
<keyword evidence="3" id="KW-1185">Reference proteome</keyword>
<reference evidence="2" key="1">
    <citation type="submission" date="2022-07" db="EMBL/GenBank/DDBJ databases">
        <title>Enhanced cultured diversity of the mouse gut microbiota enables custom-made synthetic communities.</title>
        <authorList>
            <person name="Afrizal A."/>
        </authorList>
    </citation>
    <scope>NUCLEOTIDE SEQUENCE</scope>
    <source>
        <strain evidence="2">DSM 29482</strain>
    </source>
</reference>
<dbReference type="EMBL" id="JANJZL010000032">
    <property type="protein sequence ID" value="MCR2045670.1"/>
    <property type="molecule type" value="Genomic_DNA"/>
</dbReference>
<keyword evidence="1" id="KW-0732">Signal</keyword>
<evidence type="ECO:0000256" key="1">
    <source>
        <dbReference type="SAM" id="SignalP"/>
    </source>
</evidence>
<evidence type="ECO:0000313" key="3">
    <source>
        <dbReference type="Proteomes" id="UP001142078"/>
    </source>
</evidence>
<name>A0A9X2MMB0_9FIRM</name>
<gene>
    <name evidence="2" type="ORF">NSA23_16430</name>
</gene>